<dbReference type="AlphaFoldDB" id="M0D2Y0"/>
<proteinExistence type="predicted"/>
<dbReference type="EMBL" id="AOIV01000027">
    <property type="protein sequence ID" value="ELZ29815.1"/>
    <property type="molecule type" value="Genomic_DNA"/>
</dbReference>
<name>M0D2Y0_HALPD</name>
<organism evidence="2 3">
    <name type="scientific">Halogeometricum pallidum JCM 14848</name>
    <dbReference type="NCBI Taxonomy" id="1227487"/>
    <lineage>
        <taxon>Archaea</taxon>
        <taxon>Methanobacteriati</taxon>
        <taxon>Methanobacteriota</taxon>
        <taxon>Stenosarchaea group</taxon>
        <taxon>Halobacteria</taxon>
        <taxon>Halobacteriales</taxon>
        <taxon>Haloferacaceae</taxon>
        <taxon>Halogeometricum</taxon>
    </lineage>
</organism>
<dbReference type="InParanoid" id="M0D2Y0"/>
<comment type="caution">
    <text evidence="2">The sequence shown here is derived from an EMBL/GenBank/DDBJ whole genome shotgun (WGS) entry which is preliminary data.</text>
</comment>
<dbReference type="RefSeq" id="WP_008387141.1">
    <property type="nucleotide sequence ID" value="NZ_AOIV01000027.1"/>
</dbReference>
<feature type="domain" description="Gamma-glutamylcyclotransferase AIG2-like" evidence="1">
    <location>
        <begin position="4"/>
        <end position="94"/>
    </location>
</feature>
<evidence type="ECO:0000259" key="1">
    <source>
        <dbReference type="Pfam" id="PF06094"/>
    </source>
</evidence>
<reference evidence="2 3" key="1">
    <citation type="journal article" date="2014" name="PLoS Genet.">
        <title>Phylogenetically driven sequencing of extremely halophilic archaea reveals strategies for static and dynamic osmo-response.</title>
        <authorList>
            <person name="Becker E.A."/>
            <person name="Seitzer P.M."/>
            <person name="Tritt A."/>
            <person name="Larsen D."/>
            <person name="Krusor M."/>
            <person name="Yao A.I."/>
            <person name="Wu D."/>
            <person name="Madern D."/>
            <person name="Eisen J.A."/>
            <person name="Darling A.E."/>
            <person name="Facciotti M.T."/>
        </authorList>
    </citation>
    <scope>NUCLEOTIDE SEQUENCE [LARGE SCALE GENOMIC DNA]</scope>
    <source>
        <strain evidence="2 3">JCM 14848</strain>
    </source>
</reference>
<evidence type="ECO:0000313" key="2">
    <source>
        <dbReference type="EMBL" id="ELZ29815.1"/>
    </source>
</evidence>
<dbReference type="OrthoDB" id="198684at2157"/>
<dbReference type="CDD" id="cd06661">
    <property type="entry name" value="GGCT_like"/>
    <property type="match status" value="1"/>
</dbReference>
<dbReference type="SUPFAM" id="SSF110857">
    <property type="entry name" value="Gamma-glutamyl cyclotransferase-like"/>
    <property type="match status" value="1"/>
</dbReference>
<accession>M0D2Y0</accession>
<dbReference type="eggNOG" id="arCOG05099">
    <property type="taxonomic scope" value="Archaea"/>
</dbReference>
<dbReference type="InterPro" id="IPR013024">
    <property type="entry name" value="GGCT-like"/>
</dbReference>
<dbReference type="InterPro" id="IPR009288">
    <property type="entry name" value="AIG2-like_dom"/>
</dbReference>
<gene>
    <name evidence="2" type="ORF">C474_12301</name>
</gene>
<protein>
    <submittedName>
        <fullName evidence="2">Aig2-like family protein</fullName>
    </submittedName>
</protein>
<dbReference type="Pfam" id="PF06094">
    <property type="entry name" value="GGACT"/>
    <property type="match status" value="1"/>
</dbReference>
<dbReference type="InterPro" id="IPR036568">
    <property type="entry name" value="GGCT-like_sf"/>
</dbReference>
<dbReference type="Proteomes" id="UP000011513">
    <property type="component" value="Unassembled WGS sequence"/>
</dbReference>
<keyword evidence="3" id="KW-1185">Reference proteome</keyword>
<sequence length="138" mass="15000">MPPFFVYGTLTDSGQVDRLLDDWSFGPDARVDGLHRAAGRYPTLAPGGSVSGRLLETDDVATLDAYEGVDSGLYVRVELPRVDGGSAFVYVGDATRLNADAEWPGEGDLRTRVERYLSENDVVIEERDSGEDGRTTTV</sequence>
<evidence type="ECO:0000313" key="3">
    <source>
        <dbReference type="Proteomes" id="UP000011513"/>
    </source>
</evidence>
<dbReference type="Gene3D" id="3.10.490.10">
    <property type="entry name" value="Gamma-glutamyl cyclotransferase-like"/>
    <property type="match status" value="1"/>
</dbReference>